<proteinExistence type="inferred from homology"/>
<keyword evidence="7 15" id="KW-0808">Transferase</keyword>
<evidence type="ECO:0000256" key="5">
    <source>
        <dbReference type="ARBA" id="ARBA00017171"/>
    </source>
</evidence>
<dbReference type="PROSITE" id="PS00379">
    <property type="entry name" value="CDP_ALCOHOL_P_TRANSF"/>
    <property type="match status" value="1"/>
</dbReference>
<dbReference type="EMBL" id="ACVI01000032">
    <property type="protein sequence ID" value="EET87339.1"/>
    <property type="molecule type" value="Genomic_DNA"/>
</dbReference>
<dbReference type="InterPro" id="IPR000462">
    <property type="entry name" value="CDP-OH_P_trans"/>
</dbReference>
<dbReference type="AlphaFoldDB" id="C6PTU9"/>
<dbReference type="PANTHER" id="PTHR14269">
    <property type="entry name" value="CDP-DIACYLGLYCEROL--GLYCEROL-3-PHOSPHATE 3-PHOSPHATIDYLTRANSFERASE-RELATED"/>
    <property type="match status" value="1"/>
</dbReference>
<dbReference type="InterPro" id="IPR050324">
    <property type="entry name" value="CDP-alcohol_PTase-I"/>
</dbReference>
<gene>
    <name evidence="17" type="ORF">CcarbDRAFT_2216</name>
</gene>
<feature type="transmembrane region" description="Helical" evidence="16">
    <location>
        <begin position="148"/>
        <end position="166"/>
    </location>
</feature>
<keyword evidence="10" id="KW-0443">Lipid metabolism</keyword>
<evidence type="ECO:0000256" key="11">
    <source>
        <dbReference type="ARBA" id="ARBA00023136"/>
    </source>
</evidence>
<keyword evidence="18" id="KW-1185">Reference proteome</keyword>
<accession>C6PTU9</accession>
<evidence type="ECO:0000256" key="16">
    <source>
        <dbReference type="SAM" id="Phobius"/>
    </source>
</evidence>
<dbReference type="InterPro" id="IPR043130">
    <property type="entry name" value="CDP-OH_PTrfase_TM_dom"/>
</dbReference>
<evidence type="ECO:0000256" key="9">
    <source>
        <dbReference type="ARBA" id="ARBA00022989"/>
    </source>
</evidence>
<evidence type="ECO:0000256" key="14">
    <source>
        <dbReference type="ARBA" id="ARBA00032361"/>
    </source>
</evidence>
<evidence type="ECO:0000256" key="7">
    <source>
        <dbReference type="ARBA" id="ARBA00022679"/>
    </source>
</evidence>
<feature type="transmembrane region" description="Helical" evidence="16">
    <location>
        <begin position="92"/>
        <end position="110"/>
    </location>
</feature>
<evidence type="ECO:0000313" key="18">
    <source>
        <dbReference type="Proteomes" id="UP000004198"/>
    </source>
</evidence>
<evidence type="ECO:0000256" key="4">
    <source>
        <dbReference type="ARBA" id="ARBA00013174"/>
    </source>
</evidence>
<keyword evidence="13" id="KW-1208">Phospholipid metabolism</keyword>
<evidence type="ECO:0000256" key="8">
    <source>
        <dbReference type="ARBA" id="ARBA00022692"/>
    </source>
</evidence>
<name>C6PTU9_9CLOT</name>
<dbReference type="InterPro" id="IPR004533">
    <property type="entry name" value="CDP-diaglyc--ser_O-PTrfase"/>
</dbReference>
<dbReference type="InterPro" id="IPR048254">
    <property type="entry name" value="CDP_ALCOHOL_P_TRANSF_CS"/>
</dbReference>
<keyword evidence="9 16" id="KW-1133">Transmembrane helix</keyword>
<evidence type="ECO:0000256" key="13">
    <source>
        <dbReference type="ARBA" id="ARBA00023264"/>
    </source>
</evidence>
<sequence length="177" mass="19805">MLKNSIPNLLTLTNLSLGVISIVETFNNNYFYAAILIVLAAIIDRYDGRIARFLNVSNNLGKELDSLADLVSFGVAPALLIFVKYYFFHLEYMGIVGIVIPLLYTISGCYRLAKYNLSEFDGVFTGIPITISGVIISLFTLIAPNNDIFITLSLMLLSLFTFLMISKLKIKKYNSKH</sequence>
<comment type="similarity">
    <text evidence="3 15">Belongs to the CDP-alcohol phosphatidyltransferase class-I family.</text>
</comment>
<dbReference type="RefSeq" id="WP_007061101.1">
    <property type="nucleotide sequence ID" value="NZ_ACVI01000032.1"/>
</dbReference>
<evidence type="ECO:0000256" key="10">
    <source>
        <dbReference type="ARBA" id="ARBA00023098"/>
    </source>
</evidence>
<keyword evidence="8 16" id="KW-0812">Transmembrane</keyword>
<dbReference type="NCBIfam" id="TIGR00473">
    <property type="entry name" value="pssA"/>
    <property type="match status" value="1"/>
</dbReference>
<dbReference type="Pfam" id="PF01066">
    <property type="entry name" value="CDP-OH_P_transf"/>
    <property type="match status" value="1"/>
</dbReference>
<comment type="caution">
    <text evidence="17">The sequence shown here is derived from an EMBL/GenBank/DDBJ whole genome shotgun (WGS) entry which is preliminary data.</text>
</comment>
<evidence type="ECO:0000256" key="1">
    <source>
        <dbReference type="ARBA" id="ARBA00000287"/>
    </source>
</evidence>
<evidence type="ECO:0000256" key="15">
    <source>
        <dbReference type="RuleBase" id="RU003750"/>
    </source>
</evidence>
<keyword evidence="12" id="KW-0594">Phospholipid biosynthesis</keyword>
<dbReference type="GO" id="GO:0008654">
    <property type="term" value="P:phospholipid biosynthetic process"/>
    <property type="evidence" value="ECO:0007669"/>
    <property type="project" value="UniProtKB-KW"/>
</dbReference>
<comment type="subcellular location">
    <subcellularLocation>
        <location evidence="2">Endomembrane system</location>
        <topology evidence="2">Multi-pass membrane protein</topology>
    </subcellularLocation>
</comment>
<dbReference type="GO" id="GO:0012505">
    <property type="term" value="C:endomembrane system"/>
    <property type="evidence" value="ECO:0007669"/>
    <property type="project" value="UniProtKB-SubCell"/>
</dbReference>
<organism evidence="17 18">
    <name type="scientific">Clostridium carboxidivorans P7</name>
    <dbReference type="NCBI Taxonomy" id="536227"/>
    <lineage>
        <taxon>Bacteria</taxon>
        <taxon>Bacillati</taxon>
        <taxon>Bacillota</taxon>
        <taxon>Clostridia</taxon>
        <taxon>Eubacteriales</taxon>
        <taxon>Clostridiaceae</taxon>
        <taxon>Clostridium</taxon>
    </lineage>
</organism>
<dbReference type="eggNOG" id="COG1183">
    <property type="taxonomic scope" value="Bacteria"/>
</dbReference>
<feature type="transmembrane region" description="Helical" evidence="16">
    <location>
        <begin position="67"/>
        <end position="86"/>
    </location>
</feature>
<evidence type="ECO:0000313" key="17">
    <source>
        <dbReference type="EMBL" id="EET87339.1"/>
    </source>
</evidence>
<dbReference type="STRING" id="536227.Ccar_11400"/>
<keyword evidence="6" id="KW-0444">Lipid biosynthesis</keyword>
<evidence type="ECO:0000256" key="12">
    <source>
        <dbReference type="ARBA" id="ARBA00023209"/>
    </source>
</evidence>
<feature type="transmembrane region" description="Helical" evidence="16">
    <location>
        <begin position="29"/>
        <end position="46"/>
    </location>
</feature>
<dbReference type="PANTHER" id="PTHR14269:SF61">
    <property type="entry name" value="CDP-DIACYLGLYCEROL--SERINE O-PHOSPHATIDYLTRANSFERASE"/>
    <property type="match status" value="1"/>
</dbReference>
<dbReference type="OrthoDB" id="9777147at2"/>
<evidence type="ECO:0000256" key="3">
    <source>
        <dbReference type="ARBA" id="ARBA00010441"/>
    </source>
</evidence>
<keyword evidence="11 16" id="KW-0472">Membrane</keyword>
<dbReference type="GO" id="GO:0003882">
    <property type="term" value="F:CDP-diacylglycerol-serine O-phosphatidyltransferase activity"/>
    <property type="evidence" value="ECO:0007669"/>
    <property type="project" value="UniProtKB-EC"/>
</dbReference>
<dbReference type="EC" id="2.7.8.8" evidence="4"/>
<comment type="catalytic activity">
    <reaction evidence="1">
        <text>a CDP-1,2-diacyl-sn-glycerol + L-serine = a 1,2-diacyl-sn-glycero-3-phospho-L-serine + CMP + H(+)</text>
        <dbReference type="Rhea" id="RHEA:16913"/>
        <dbReference type="ChEBI" id="CHEBI:15378"/>
        <dbReference type="ChEBI" id="CHEBI:33384"/>
        <dbReference type="ChEBI" id="CHEBI:57262"/>
        <dbReference type="ChEBI" id="CHEBI:58332"/>
        <dbReference type="ChEBI" id="CHEBI:60377"/>
        <dbReference type="EC" id="2.7.8.8"/>
    </reaction>
</comment>
<feature type="transmembrane region" description="Helical" evidence="16">
    <location>
        <begin position="122"/>
        <end position="142"/>
    </location>
</feature>
<dbReference type="GO" id="GO:0016020">
    <property type="term" value="C:membrane"/>
    <property type="evidence" value="ECO:0007669"/>
    <property type="project" value="InterPro"/>
</dbReference>
<evidence type="ECO:0000256" key="6">
    <source>
        <dbReference type="ARBA" id="ARBA00022516"/>
    </source>
</evidence>
<dbReference type="Proteomes" id="UP000004198">
    <property type="component" value="Unassembled WGS sequence"/>
</dbReference>
<evidence type="ECO:0000256" key="2">
    <source>
        <dbReference type="ARBA" id="ARBA00004127"/>
    </source>
</evidence>
<reference evidence="17 18" key="1">
    <citation type="submission" date="2009-06" db="EMBL/GenBank/DDBJ databases">
        <title>The draft genome of Clostridium carboxidivorans P7.</title>
        <authorList>
            <consortium name="US DOE Joint Genome Institute (JGI-PGF)"/>
            <person name="Lucas S."/>
            <person name="Copeland A."/>
            <person name="Lapidus A."/>
            <person name="Glavina del Rio T."/>
            <person name="Tice H."/>
            <person name="Bruce D."/>
            <person name="Goodwin L."/>
            <person name="Pitluck S."/>
            <person name="Larimer F."/>
            <person name="Land M.L."/>
            <person name="Hauser L."/>
            <person name="Hemme C.L."/>
        </authorList>
    </citation>
    <scope>NUCLEOTIDE SEQUENCE [LARGE SCALE GENOMIC DNA]</scope>
    <source>
        <strain evidence="17 18">P7</strain>
    </source>
</reference>
<dbReference type="Gene3D" id="1.20.120.1760">
    <property type="match status" value="1"/>
</dbReference>
<protein>
    <recommendedName>
        <fullName evidence="5">CDP-diacylglycerol--serine O-phosphatidyltransferase</fullName>
        <ecNumber evidence="4">2.7.8.8</ecNumber>
    </recommendedName>
    <alternativeName>
        <fullName evidence="14">Phosphatidylserine synthase</fullName>
    </alternativeName>
</protein>